<sequence>MSATLINKFKCNECGDLFYALYKCSSCEKKDMCSKCIAWAYVNEDDGEEKRPLCLECFDKEYADITIDTASIRRCIDCQKLCRCDFSICWTCHKTDVCDDCITTYRYDDGEELCTACSEAKIKNDEERERAWREEYEKNEARHRRNYPHLFSNSACGRVEQK</sequence>
<dbReference type="AlphaFoldDB" id="A0A6C0HHL4"/>
<evidence type="ECO:0000313" key="1">
    <source>
        <dbReference type="EMBL" id="QHT79635.1"/>
    </source>
</evidence>
<dbReference type="EMBL" id="MN739951">
    <property type="protein sequence ID" value="QHT79635.1"/>
    <property type="molecule type" value="Genomic_DNA"/>
</dbReference>
<proteinExistence type="predicted"/>
<accession>A0A6C0HHL4</accession>
<name>A0A6C0HHL4_9ZZZZ</name>
<organism evidence="1">
    <name type="scientific">viral metagenome</name>
    <dbReference type="NCBI Taxonomy" id="1070528"/>
    <lineage>
        <taxon>unclassified sequences</taxon>
        <taxon>metagenomes</taxon>
        <taxon>organismal metagenomes</taxon>
    </lineage>
</organism>
<protein>
    <submittedName>
        <fullName evidence="1">Uncharacterized protein</fullName>
    </submittedName>
</protein>
<reference evidence="1" key="1">
    <citation type="journal article" date="2020" name="Nature">
        <title>Giant virus diversity and host interactions through global metagenomics.</title>
        <authorList>
            <person name="Schulz F."/>
            <person name="Roux S."/>
            <person name="Paez-Espino D."/>
            <person name="Jungbluth S."/>
            <person name="Walsh D.A."/>
            <person name="Denef V.J."/>
            <person name="McMahon K.D."/>
            <person name="Konstantinidis K.T."/>
            <person name="Eloe-Fadrosh E.A."/>
            <person name="Kyrpides N.C."/>
            <person name="Woyke T."/>
        </authorList>
    </citation>
    <scope>NUCLEOTIDE SEQUENCE</scope>
    <source>
        <strain evidence="1">GVMAG-M-3300023184-101</strain>
    </source>
</reference>